<dbReference type="Proteomes" id="UP000295680">
    <property type="component" value="Unassembled WGS sequence"/>
</dbReference>
<comment type="caution">
    <text evidence="1">The sequence shown here is derived from an EMBL/GenBank/DDBJ whole genome shotgun (WGS) entry which is preliminary data.</text>
</comment>
<accession>A0A4R2K5E9</accession>
<protein>
    <submittedName>
        <fullName evidence="1">Uncharacterized protein</fullName>
    </submittedName>
</protein>
<dbReference type="EMBL" id="SLWS01000001">
    <property type="protein sequence ID" value="TCO65076.1"/>
    <property type="molecule type" value="Genomic_DNA"/>
</dbReference>
<evidence type="ECO:0000313" key="1">
    <source>
        <dbReference type="EMBL" id="TCO65076.1"/>
    </source>
</evidence>
<dbReference type="RefSeq" id="WP_132111246.1">
    <property type="nucleotide sequence ID" value="NZ_SLWS01000001.1"/>
</dbReference>
<reference evidence="1 2" key="1">
    <citation type="submission" date="2019-03" db="EMBL/GenBank/DDBJ databases">
        <title>Genomic Encyclopedia of Type Strains, Phase IV (KMG-IV): sequencing the most valuable type-strain genomes for metagenomic binning, comparative biology and taxonomic classification.</title>
        <authorList>
            <person name="Goeker M."/>
        </authorList>
    </citation>
    <scope>NUCLEOTIDE SEQUENCE [LARGE SCALE GENOMIC DNA]</scope>
    <source>
        <strain evidence="1 2">DSM 45934</strain>
    </source>
</reference>
<gene>
    <name evidence="1" type="ORF">EV192_101860</name>
</gene>
<sequence>MAETIVEPCPDCGSDGIPILYGLPTYYAQVAADEGKIRLAGCVVRGPDQQQWVCTADERHEWTNGPRWLAVIDAIFDDYENRSRS</sequence>
<keyword evidence="2" id="KW-1185">Reference proteome</keyword>
<proteinExistence type="predicted"/>
<name>A0A4R2K5E9_9PSEU</name>
<dbReference type="AlphaFoldDB" id="A0A4R2K5E9"/>
<dbReference type="OrthoDB" id="3297015at2"/>
<evidence type="ECO:0000313" key="2">
    <source>
        <dbReference type="Proteomes" id="UP000295680"/>
    </source>
</evidence>
<organism evidence="1 2">
    <name type="scientific">Actinocrispum wychmicini</name>
    <dbReference type="NCBI Taxonomy" id="1213861"/>
    <lineage>
        <taxon>Bacteria</taxon>
        <taxon>Bacillati</taxon>
        <taxon>Actinomycetota</taxon>
        <taxon>Actinomycetes</taxon>
        <taxon>Pseudonocardiales</taxon>
        <taxon>Pseudonocardiaceae</taxon>
        <taxon>Actinocrispum</taxon>
    </lineage>
</organism>